<organism evidence="2 3">
    <name type="scientific">Coniella lustricola</name>
    <dbReference type="NCBI Taxonomy" id="2025994"/>
    <lineage>
        <taxon>Eukaryota</taxon>
        <taxon>Fungi</taxon>
        <taxon>Dikarya</taxon>
        <taxon>Ascomycota</taxon>
        <taxon>Pezizomycotina</taxon>
        <taxon>Sordariomycetes</taxon>
        <taxon>Sordariomycetidae</taxon>
        <taxon>Diaporthales</taxon>
        <taxon>Schizoparmaceae</taxon>
        <taxon>Coniella</taxon>
    </lineage>
</organism>
<feature type="compositionally biased region" description="Polar residues" evidence="1">
    <location>
        <begin position="15"/>
        <end position="26"/>
    </location>
</feature>
<sequence length="209" mass="24178">MGKDTKKRTAPSPRLSRSTGNLQTCGSDKLKQLPPRDPCLIYEAQPSAYWSGRFMAVCDRFRSENLGDHHMDSLMEAHSDWVHRANKRSILADKQKTRHGRSTIHIPPSTTAATVLQQSDRRITDNNFARPNASELVDDDDERCKRVFQHLETLCATPEARKSLWSWQQDYARKTGQKKLMPKRRDSEQLTRTSYFARIASYKKNSKWL</sequence>
<evidence type="ECO:0000313" key="3">
    <source>
        <dbReference type="Proteomes" id="UP000241462"/>
    </source>
</evidence>
<keyword evidence="3" id="KW-1185">Reference proteome</keyword>
<evidence type="ECO:0000256" key="1">
    <source>
        <dbReference type="SAM" id="MobiDB-lite"/>
    </source>
</evidence>
<reference evidence="2 3" key="1">
    <citation type="journal article" date="2018" name="Mycol. Prog.">
        <title>Coniella lustricola, a new species from submerged detritus.</title>
        <authorList>
            <person name="Raudabaugh D.B."/>
            <person name="Iturriaga T."/>
            <person name="Carver A."/>
            <person name="Mondo S."/>
            <person name="Pangilinan J."/>
            <person name="Lipzen A."/>
            <person name="He G."/>
            <person name="Amirebrahimi M."/>
            <person name="Grigoriev I.V."/>
            <person name="Miller A.N."/>
        </authorList>
    </citation>
    <scope>NUCLEOTIDE SEQUENCE [LARGE SCALE GENOMIC DNA]</scope>
    <source>
        <strain evidence="2 3">B22-T-1</strain>
    </source>
</reference>
<protein>
    <submittedName>
        <fullName evidence="2">Uncharacterized protein</fullName>
    </submittedName>
</protein>
<evidence type="ECO:0000313" key="2">
    <source>
        <dbReference type="EMBL" id="PSR78561.1"/>
    </source>
</evidence>
<dbReference type="OrthoDB" id="3557758at2759"/>
<accession>A0A2T2ZWQ3</accession>
<dbReference type="Proteomes" id="UP000241462">
    <property type="component" value="Unassembled WGS sequence"/>
</dbReference>
<feature type="region of interest" description="Disordered" evidence="1">
    <location>
        <begin position="1"/>
        <end position="30"/>
    </location>
</feature>
<proteinExistence type="predicted"/>
<name>A0A2T2ZWQ3_9PEZI</name>
<dbReference type="EMBL" id="KZ678600">
    <property type="protein sequence ID" value="PSR78561.1"/>
    <property type="molecule type" value="Genomic_DNA"/>
</dbReference>
<gene>
    <name evidence="2" type="ORF">BD289DRAFT_456205</name>
</gene>
<dbReference type="AlphaFoldDB" id="A0A2T2ZWQ3"/>
<dbReference type="InParanoid" id="A0A2T2ZWQ3"/>